<accession>A0A917SWJ5</accession>
<name>A0A917SWJ5_9ACTN</name>
<organism evidence="9 10">
    <name type="scientific">Nakamurella endophytica</name>
    <dbReference type="NCBI Taxonomy" id="1748367"/>
    <lineage>
        <taxon>Bacteria</taxon>
        <taxon>Bacillati</taxon>
        <taxon>Actinomycetota</taxon>
        <taxon>Actinomycetes</taxon>
        <taxon>Nakamurellales</taxon>
        <taxon>Nakamurellaceae</taxon>
        <taxon>Nakamurella</taxon>
    </lineage>
</organism>
<feature type="transmembrane region" description="Helical" evidence="7">
    <location>
        <begin position="154"/>
        <end position="172"/>
    </location>
</feature>
<feature type="transmembrane region" description="Helical" evidence="7">
    <location>
        <begin position="178"/>
        <end position="196"/>
    </location>
</feature>
<feature type="transmembrane region" description="Helical" evidence="7">
    <location>
        <begin position="68"/>
        <end position="88"/>
    </location>
</feature>
<proteinExistence type="inferred from homology"/>
<dbReference type="EMBL" id="BMNA01000003">
    <property type="protein sequence ID" value="GGM00106.1"/>
    <property type="molecule type" value="Genomic_DNA"/>
</dbReference>
<reference evidence="9" key="2">
    <citation type="submission" date="2020-09" db="EMBL/GenBank/DDBJ databases">
        <authorList>
            <person name="Sun Q."/>
            <person name="Zhou Y."/>
        </authorList>
    </citation>
    <scope>NUCLEOTIDE SEQUENCE</scope>
    <source>
        <strain evidence="9">CGMCC 4.7308</strain>
    </source>
</reference>
<evidence type="ECO:0000256" key="4">
    <source>
        <dbReference type="ARBA" id="ARBA00022801"/>
    </source>
</evidence>
<evidence type="ECO:0000256" key="6">
    <source>
        <dbReference type="ARBA" id="ARBA00023136"/>
    </source>
</evidence>
<dbReference type="InterPro" id="IPR035952">
    <property type="entry name" value="Rhomboid-like_sf"/>
</dbReference>
<dbReference type="InterPro" id="IPR050925">
    <property type="entry name" value="Rhomboid_protease_S54"/>
</dbReference>
<evidence type="ECO:0000256" key="1">
    <source>
        <dbReference type="ARBA" id="ARBA00004141"/>
    </source>
</evidence>
<evidence type="ECO:0000313" key="9">
    <source>
        <dbReference type="EMBL" id="GGM00106.1"/>
    </source>
</evidence>
<dbReference type="GO" id="GO:0004252">
    <property type="term" value="F:serine-type endopeptidase activity"/>
    <property type="evidence" value="ECO:0007669"/>
    <property type="project" value="InterPro"/>
</dbReference>
<keyword evidence="6 7" id="KW-0472">Membrane</keyword>
<dbReference type="Gene3D" id="1.20.1540.10">
    <property type="entry name" value="Rhomboid-like"/>
    <property type="match status" value="1"/>
</dbReference>
<dbReference type="SUPFAM" id="SSF57845">
    <property type="entry name" value="B-box zinc-binding domain"/>
    <property type="match status" value="1"/>
</dbReference>
<feature type="transmembrane region" description="Helical" evidence="7">
    <location>
        <begin position="123"/>
        <end position="142"/>
    </location>
</feature>
<dbReference type="GO" id="GO:0016020">
    <property type="term" value="C:membrane"/>
    <property type="evidence" value="ECO:0007669"/>
    <property type="project" value="UniProtKB-SubCell"/>
</dbReference>
<feature type="transmembrane region" description="Helical" evidence="7">
    <location>
        <begin position="231"/>
        <end position="247"/>
    </location>
</feature>
<feature type="domain" description="Peptidase S54 rhomboid" evidence="8">
    <location>
        <begin position="113"/>
        <end position="245"/>
    </location>
</feature>
<evidence type="ECO:0000256" key="5">
    <source>
        <dbReference type="ARBA" id="ARBA00022989"/>
    </source>
</evidence>
<dbReference type="PANTHER" id="PTHR43731:SF14">
    <property type="entry name" value="PRESENILIN-ASSOCIATED RHOMBOID-LIKE PROTEIN, MITOCHONDRIAL"/>
    <property type="match status" value="1"/>
</dbReference>
<keyword evidence="10" id="KW-1185">Reference proteome</keyword>
<comment type="caution">
    <text evidence="9">The sequence shown here is derived from an EMBL/GenBank/DDBJ whole genome shotgun (WGS) entry which is preliminary data.</text>
</comment>
<sequence>MQPAVATCAFHPGRPTGLTCSRCGRPACPECLTPASVGFHCRACVAESRGQQRVARTVAGSRLGQQPVVTAALIAVNVVVFVVTAVQAGSVSDPSGSSVFRQGATIPELVSAGQYWRLLTGGFLHFGLPHIALNMISLYLLGMPLERILGRGRFLVVYLVALLGGSVSVLLFSGSSLGPTVGASGAIFGVMGAMVVTFRRLRLDPRQLFGLLAVNLVISFALPGISWQAHIGGLLTGAAAGAVMVYPPARNRTAWQVGGSVALVVLLGVVTAVWAGGHPAQFCSLQGDYFLPC</sequence>
<keyword evidence="4" id="KW-0378">Hydrolase</keyword>
<keyword evidence="5 7" id="KW-1133">Transmembrane helix</keyword>
<dbReference type="Proteomes" id="UP000655208">
    <property type="component" value="Unassembled WGS sequence"/>
</dbReference>
<feature type="transmembrane region" description="Helical" evidence="7">
    <location>
        <begin position="208"/>
        <end position="225"/>
    </location>
</feature>
<comment type="subcellular location">
    <subcellularLocation>
        <location evidence="1">Membrane</location>
        <topology evidence="1">Multi-pass membrane protein</topology>
    </subcellularLocation>
</comment>
<dbReference type="SUPFAM" id="SSF144091">
    <property type="entry name" value="Rhomboid-like"/>
    <property type="match status" value="1"/>
</dbReference>
<evidence type="ECO:0000313" key="10">
    <source>
        <dbReference type="Proteomes" id="UP000655208"/>
    </source>
</evidence>
<evidence type="ECO:0000259" key="8">
    <source>
        <dbReference type="Pfam" id="PF01694"/>
    </source>
</evidence>
<dbReference type="PANTHER" id="PTHR43731">
    <property type="entry name" value="RHOMBOID PROTEASE"/>
    <property type="match status" value="1"/>
</dbReference>
<protein>
    <recommendedName>
        <fullName evidence="8">Peptidase S54 rhomboid domain-containing protein</fullName>
    </recommendedName>
</protein>
<dbReference type="Pfam" id="PF01694">
    <property type="entry name" value="Rhomboid"/>
    <property type="match status" value="1"/>
</dbReference>
<keyword evidence="3 7" id="KW-0812">Transmembrane</keyword>
<gene>
    <name evidence="9" type="ORF">GCM10011594_20210</name>
</gene>
<dbReference type="InterPro" id="IPR022764">
    <property type="entry name" value="Peptidase_S54_rhomboid_dom"/>
</dbReference>
<evidence type="ECO:0000256" key="7">
    <source>
        <dbReference type="SAM" id="Phobius"/>
    </source>
</evidence>
<evidence type="ECO:0000256" key="2">
    <source>
        <dbReference type="ARBA" id="ARBA00009045"/>
    </source>
</evidence>
<evidence type="ECO:0000256" key="3">
    <source>
        <dbReference type="ARBA" id="ARBA00022692"/>
    </source>
</evidence>
<reference evidence="9" key="1">
    <citation type="journal article" date="2014" name="Int. J. Syst. Evol. Microbiol.">
        <title>Complete genome sequence of Corynebacterium casei LMG S-19264T (=DSM 44701T), isolated from a smear-ripened cheese.</title>
        <authorList>
            <consortium name="US DOE Joint Genome Institute (JGI-PGF)"/>
            <person name="Walter F."/>
            <person name="Albersmeier A."/>
            <person name="Kalinowski J."/>
            <person name="Ruckert C."/>
        </authorList>
    </citation>
    <scope>NUCLEOTIDE SEQUENCE</scope>
    <source>
        <strain evidence="9">CGMCC 4.7308</strain>
    </source>
</reference>
<dbReference type="AlphaFoldDB" id="A0A917SWJ5"/>
<feature type="transmembrane region" description="Helical" evidence="7">
    <location>
        <begin position="254"/>
        <end position="275"/>
    </location>
</feature>
<comment type="similarity">
    <text evidence="2">Belongs to the peptidase S54 family.</text>
</comment>